<reference evidence="2 3" key="1">
    <citation type="submission" date="2018-11" db="EMBL/GenBank/DDBJ databases">
        <title>Draft genome analysis of Rheinheimera mesophila isolated from an industrial waste site.</title>
        <authorList>
            <person name="Yu Q."/>
            <person name="Qi Y."/>
            <person name="Zhang H."/>
            <person name="Lu Y."/>
            <person name="Pu J."/>
        </authorList>
    </citation>
    <scope>NUCLEOTIDE SEQUENCE [LARGE SCALE GENOMIC DNA]</scope>
    <source>
        <strain evidence="2 3">IITR13</strain>
    </source>
</reference>
<accession>A0A3P3QIZ6</accession>
<name>A0A3P3QIZ6_9GAMM</name>
<keyword evidence="3" id="KW-1185">Reference proteome</keyword>
<dbReference type="InterPro" id="IPR023614">
    <property type="entry name" value="Porin_dom_sf"/>
</dbReference>
<gene>
    <name evidence="2" type="ORF">EIK76_09495</name>
</gene>
<dbReference type="SUPFAM" id="SSF56935">
    <property type="entry name" value="Porins"/>
    <property type="match status" value="1"/>
</dbReference>
<feature type="signal peptide" evidence="1">
    <location>
        <begin position="1"/>
        <end position="21"/>
    </location>
</feature>
<evidence type="ECO:0000313" key="3">
    <source>
        <dbReference type="Proteomes" id="UP000276260"/>
    </source>
</evidence>
<evidence type="ECO:0000256" key="1">
    <source>
        <dbReference type="SAM" id="SignalP"/>
    </source>
</evidence>
<dbReference type="Pfam" id="PF07396">
    <property type="entry name" value="Porin_O_P"/>
    <property type="match status" value="1"/>
</dbReference>
<dbReference type="Proteomes" id="UP000276260">
    <property type="component" value="Unassembled WGS sequence"/>
</dbReference>
<comment type="caution">
    <text evidence="2">The sequence shown here is derived from an EMBL/GenBank/DDBJ whole genome shotgun (WGS) entry which is preliminary data.</text>
</comment>
<dbReference type="Gene3D" id="2.40.160.10">
    <property type="entry name" value="Porin"/>
    <property type="match status" value="1"/>
</dbReference>
<sequence length="369" mass="40519">MKKRIVMTALGAALCSAAVSAADIEIKPRGRFQLDGGVHNEDQTEFGDGFNVRRARIGVEGKLDQDWSFVIEYDFGDDGDAEAADALFRRNLGPGTVTIGHQRVPFSLNLLTSANSITFMERASPTAALTLDRKLGVRYDVTNGDLTSQSMLFGRTMGDSDGDEKDQSAGGAQRLVFHPTVNDTLYHIGGAVALQTMGDYNSLRIRERPEVRIADSIRLIDTGSLDDVDSTARYGLELAMRQGPFSAEAEYIKLDLNSDLTGDLSFDGMHLQASYFLTGESRAYKNAILGGVKPNSTAGAWELAVRYSDTNLTDRMVIGGEQQNITLGVNYYLTERIRFMGNLIFVDATLPDQTKDKPEVLAFRAQFHF</sequence>
<proteinExistence type="predicted"/>
<feature type="chain" id="PRO_5018003153" evidence="1">
    <location>
        <begin position="22"/>
        <end position="369"/>
    </location>
</feature>
<organism evidence="2 3">
    <name type="scientific">Rheinheimera mesophila</name>
    <dbReference type="NCBI Taxonomy" id="1547515"/>
    <lineage>
        <taxon>Bacteria</taxon>
        <taxon>Pseudomonadati</taxon>
        <taxon>Pseudomonadota</taxon>
        <taxon>Gammaproteobacteria</taxon>
        <taxon>Chromatiales</taxon>
        <taxon>Chromatiaceae</taxon>
        <taxon>Rheinheimera</taxon>
    </lineage>
</organism>
<keyword evidence="1" id="KW-0732">Signal</keyword>
<evidence type="ECO:0000313" key="2">
    <source>
        <dbReference type="EMBL" id="RRJ21111.1"/>
    </source>
</evidence>
<dbReference type="EMBL" id="RRCF01000002">
    <property type="protein sequence ID" value="RRJ21111.1"/>
    <property type="molecule type" value="Genomic_DNA"/>
</dbReference>
<dbReference type="InterPro" id="IPR010870">
    <property type="entry name" value="Porin_O/P"/>
</dbReference>
<dbReference type="RefSeq" id="WP_106693122.1">
    <property type="nucleotide sequence ID" value="NZ_LAVS01000003.1"/>
</dbReference>
<protein>
    <submittedName>
        <fullName evidence="2">Porin</fullName>
    </submittedName>
</protein>
<dbReference type="OrthoDB" id="9807854at2"/>
<dbReference type="AlphaFoldDB" id="A0A3P3QIZ6"/>